<sequence>MQSTPTPISKLGSLESREGSKTFYGTSSDSTFRGHYQAL</sequence>
<organism evidence="2 3">
    <name type="scientific">Coleofasciculus chthonoplastes PCC 7420</name>
    <dbReference type="NCBI Taxonomy" id="118168"/>
    <lineage>
        <taxon>Bacteria</taxon>
        <taxon>Bacillati</taxon>
        <taxon>Cyanobacteriota</taxon>
        <taxon>Cyanophyceae</taxon>
        <taxon>Coleofasciculales</taxon>
        <taxon>Coleofasciculaceae</taxon>
        <taxon>Coleofasciculus</taxon>
    </lineage>
</organism>
<dbReference type="Proteomes" id="UP000003835">
    <property type="component" value="Unassembled WGS sequence"/>
</dbReference>
<feature type="region of interest" description="Disordered" evidence="1">
    <location>
        <begin position="1"/>
        <end position="27"/>
    </location>
</feature>
<proteinExistence type="predicted"/>
<accession>B4VWF5</accession>
<evidence type="ECO:0000256" key="1">
    <source>
        <dbReference type="SAM" id="MobiDB-lite"/>
    </source>
</evidence>
<evidence type="ECO:0000313" key="2">
    <source>
        <dbReference type="EMBL" id="EDX73654.1"/>
    </source>
</evidence>
<dbReference type="EMBL" id="DS989856">
    <property type="protein sequence ID" value="EDX73654.1"/>
    <property type="molecule type" value="Genomic_DNA"/>
</dbReference>
<reference evidence="2 3" key="1">
    <citation type="submission" date="2008-07" db="EMBL/GenBank/DDBJ databases">
        <authorList>
            <person name="Tandeau de Marsac N."/>
            <person name="Ferriera S."/>
            <person name="Johnson J."/>
            <person name="Kravitz S."/>
            <person name="Beeson K."/>
            <person name="Sutton G."/>
            <person name="Rogers Y.-H."/>
            <person name="Friedman R."/>
            <person name="Frazier M."/>
            <person name="Venter J.C."/>
        </authorList>
    </citation>
    <scope>NUCLEOTIDE SEQUENCE [LARGE SCALE GENOMIC DNA]</scope>
    <source>
        <strain evidence="2 3">PCC 7420</strain>
    </source>
</reference>
<dbReference type="AlphaFoldDB" id="B4VWF5"/>
<name>B4VWF5_9CYAN</name>
<dbReference type="HOGENOM" id="CLU_3307865_0_0_3"/>
<protein>
    <submittedName>
        <fullName evidence="2">Uncharacterized protein</fullName>
    </submittedName>
</protein>
<evidence type="ECO:0000313" key="3">
    <source>
        <dbReference type="Proteomes" id="UP000003835"/>
    </source>
</evidence>
<keyword evidence="3" id="KW-1185">Reference proteome</keyword>
<gene>
    <name evidence="2" type="ORF">MC7420_6702</name>
</gene>